<dbReference type="GO" id="GO:0012505">
    <property type="term" value="C:endomembrane system"/>
    <property type="evidence" value="ECO:0007669"/>
    <property type="project" value="UniProtKB-SubCell"/>
</dbReference>
<evidence type="ECO:0000256" key="2">
    <source>
        <dbReference type="ARBA" id="ARBA00022692"/>
    </source>
</evidence>
<dbReference type="GO" id="GO:0016020">
    <property type="term" value="C:membrane"/>
    <property type="evidence" value="ECO:0007669"/>
    <property type="project" value="InterPro"/>
</dbReference>
<dbReference type="Pfam" id="PF04750">
    <property type="entry name" value="Far-17a_AIG1"/>
    <property type="match status" value="1"/>
</dbReference>
<organism evidence="7">
    <name type="scientific">Tetraselmis sp. GSL018</name>
    <dbReference type="NCBI Taxonomy" id="582737"/>
    <lineage>
        <taxon>Eukaryota</taxon>
        <taxon>Viridiplantae</taxon>
        <taxon>Chlorophyta</taxon>
        <taxon>core chlorophytes</taxon>
        <taxon>Chlorodendrophyceae</taxon>
        <taxon>Chlorodendrales</taxon>
        <taxon>Chlorodendraceae</taxon>
        <taxon>Tetraselmis</taxon>
    </lineage>
</organism>
<evidence type="ECO:0000256" key="5">
    <source>
        <dbReference type="SAM" id="MobiDB-lite"/>
    </source>
</evidence>
<evidence type="ECO:0000256" key="4">
    <source>
        <dbReference type="ARBA" id="ARBA00023136"/>
    </source>
</evidence>
<keyword evidence="4 6" id="KW-0472">Membrane</keyword>
<feature type="transmembrane region" description="Helical" evidence="6">
    <location>
        <begin position="36"/>
        <end position="57"/>
    </location>
</feature>
<keyword evidence="3 6" id="KW-1133">Transmembrane helix</keyword>
<sequence length="270" mass="29889">MGEQRNFTSSAGQDPPCANSRFKLQKSRDKDLNKRWGWDLASFGFCICAWLWFMRVWLWHTSEEAEVLPGARGFGWFFRYLTFFGFTLQTLQLNTVVAAWCTISRQNLANGHGQWLRDAADTLSCTAFGFANVVTVMYHAVRLTQGADGAVEGGHIERPPWLGFTVHNLNAAVAWVHLFLAPHSFSPSAERLGVALALLYMLWILLCSYVNGGFPYPFLNRLPFPWGFLGTAVAAAAVFMAAFRTGRAVKRCAACGPAAAEAGGQPAKQR</sequence>
<feature type="transmembrane region" description="Helical" evidence="6">
    <location>
        <begin position="224"/>
        <end position="243"/>
    </location>
</feature>
<feature type="region of interest" description="Disordered" evidence="5">
    <location>
        <begin position="1"/>
        <end position="20"/>
    </location>
</feature>
<feature type="transmembrane region" description="Helical" evidence="6">
    <location>
        <begin position="192"/>
        <end position="212"/>
    </location>
</feature>
<feature type="transmembrane region" description="Helical" evidence="6">
    <location>
        <begin position="77"/>
        <end position="101"/>
    </location>
</feature>
<keyword evidence="2 6" id="KW-0812">Transmembrane</keyword>
<dbReference type="PANTHER" id="PTHR10989:SF16">
    <property type="entry name" value="AT02829P-RELATED"/>
    <property type="match status" value="1"/>
</dbReference>
<dbReference type="InterPro" id="IPR006838">
    <property type="entry name" value="ADTRP_AIG1"/>
</dbReference>
<protein>
    <submittedName>
        <fullName evidence="7">Uncharacterized protein</fullName>
    </submittedName>
</protein>
<dbReference type="EMBL" id="GBEZ01007897">
    <property type="protein sequence ID" value="JAC77597.1"/>
    <property type="molecule type" value="Transcribed_RNA"/>
</dbReference>
<comment type="subcellular location">
    <subcellularLocation>
        <location evidence="1">Endomembrane system</location>
        <topology evidence="1">Multi-pass membrane protein</topology>
    </subcellularLocation>
</comment>
<accession>A0A061RXI3</accession>
<evidence type="ECO:0000256" key="6">
    <source>
        <dbReference type="SAM" id="Phobius"/>
    </source>
</evidence>
<proteinExistence type="predicted"/>
<evidence type="ECO:0000256" key="3">
    <source>
        <dbReference type="ARBA" id="ARBA00022989"/>
    </source>
</evidence>
<reference evidence="7" key="1">
    <citation type="submission" date="2014-05" db="EMBL/GenBank/DDBJ databases">
        <title>The transcriptome of the halophilic microalga Tetraselmis sp. GSL018 isolated from the Great Salt Lake, Utah.</title>
        <authorList>
            <person name="Jinkerson R.E."/>
            <person name="D'Adamo S."/>
            <person name="Posewitz M.C."/>
        </authorList>
    </citation>
    <scope>NUCLEOTIDE SEQUENCE</scope>
    <source>
        <strain evidence="7">GSL018</strain>
    </source>
</reference>
<dbReference type="PANTHER" id="PTHR10989">
    <property type="entry name" value="ANDROGEN-INDUCED PROTEIN 1-RELATED"/>
    <property type="match status" value="1"/>
</dbReference>
<evidence type="ECO:0000256" key="1">
    <source>
        <dbReference type="ARBA" id="ARBA00004127"/>
    </source>
</evidence>
<gene>
    <name evidence="7" type="ORF">TSPGSL018_17285</name>
</gene>
<dbReference type="AlphaFoldDB" id="A0A061RXI3"/>
<evidence type="ECO:0000313" key="7">
    <source>
        <dbReference type="EMBL" id="JAC77597.1"/>
    </source>
</evidence>
<feature type="compositionally biased region" description="Polar residues" evidence="5">
    <location>
        <begin position="1"/>
        <end position="12"/>
    </location>
</feature>
<name>A0A061RXI3_9CHLO</name>